<comment type="caution">
    <text evidence="1">The sequence shown here is derived from an EMBL/GenBank/DDBJ whole genome shotgun (WGS) entry which is preliminary data.</text>
</comment>
<accession>U2ERC1</accession>
<name>U2ERC1_9BACT</name>
<dbReference type="EMBL" id="ANNI01000003">
    <property type="protein sequence ID" value="ERJ26626.1"/>
    <property type="molecule type" value="Genomic_DNA"/>
</dbReference>
<sequence>MISGVNGFNANANFDFSGARRQNLKTHEEKEAYIMGLLRKFSKMGLDLKV</sequence>
<proteinExistence type="predicted"/>
<dbReference type="AlphaFoldDB" id="U2ERC1"/>
<dbReference type="Proteomes" id="UP000016627">
    <property type="component" value="Unassembled WGS sequence"/>
</dbReference>
<protein>
    <submittedName>
        <fullName evidence="1">Uncharacterized protein</fullName>
    </submittedName>
</protein>
<dbReference type="PATRIC" id="fig|1242969.3.peg.432"/>
<evidence type="ECO:0000313" key="2">
    <source>
        <dbReference type="Proteomes" id="UP000016627"/>
    </source>
</evidence>
<gene>
    <name evidence="1" type="ORF">ATCC51562_585</name>
</gene>
<reference evidence="1 2" key="1">
    <citation type="journal article" date="2013" name="BMC Genomics">
        <title>Comparative genomics of Campylobacter concisus isolates reveals genetic diversity and provides insights into disease association.</title>
        <authorList>
            <person name="Deshpande N.P."/>
            <person name="Kaakoush N.O."/>
            <person name="Wilkins M.R."/>
            <person name="Mitchell H.M."/>
        </authorList>
    </citation>
    <scope>NUCLEOTIDE SEQUENCE [LARGE SCALE GENOMIC DNA]</scope>
    <source>
        <strain evidence="1 2">ATCC 51562</strain>
    </source>
</reference>
<dbReference type="RefSeq" id="WP_021091007.1">
    <property type="nucleotide sequence ID" value="NZ_ANNI01000003.1"/>
</dbReference>
<evidence type="ECO:0000313" key="1">
    <source>
        <dbReference type="EMBL" id="ERJ26626.1"/>
    </source>
</evidence>
<organism evidence="1 2">
    <name type="scientific">Campylobacter concisus ATCC 51562</name>
    <dbReference type="NCBI Taxonomy" id="1242969"/>
    <lineage>
        <taxon>Bacteria</taxon>
        <taxon>Pseudomonadati</taxon>
        <taxon>Campylobacterota</taxon>
        <taxon>Epsilonproteobacteria</taxon>
        <taxon>Campylobacterales</taxon>
        <taxon>Campylobacteraceae</taxon>
        <taxon>Campylobacter</taxon>
    </lineage>
</organism>